<evidence type="ECO:0000313" key="3">
    <source>
        <dbReference type="RefSeq" id="XP_031764148.2"/>
    </source>
</evidence>
<feature type="chain" id="PRO_5045899729" evidence="1">
    <location>
        <begin position="23"/>
        <end position="127"/>
    </location>
</feature>
<dbReference type="InParanoid" id="A0A6J3BS43"/>
<evidence type="ECO:0000313" key="2">
    <source>
        <dbReference type="Proteomes" id="UP001652740"/>
    </source>
</evidence>
<proteinExistence type="predicted"/>
<dbReference type="AlphaFoldDB" id="A0A6J3BS43"/>
<feature type="signal peptide" evidence="1">
    <location>
        <begin position="1"/>
        <end position="22"/>
    </location>
</feature>
<reference evidence="3" key="1">
    <citation type="submission" date="2025-08" db="UniProtKB">
        <authorList>
            <consortium name="RefSeq"/>
        </authorList>
    </citation>
    <scope>IDENTIFICATION</scope>
    <source>
        <tissue evidence="3">Whole larvae</tissue>
    </source>
</reference>
<evidence type="ECO:0000256" key="1">
    <source>
        <dbReference type="SAM" id="SignalP"/>
    </source>
</evidence>
<sequence length="127" mass="15344">MFPLFSFYTVFFIFIFILACECKDLHLKEGYTFNGKHLAQEYEMEGNYNKKQRYARHVEAVTESLLEHLVKEINKYSSVKGERRNSAIPKLMRRLKMKLRRRYRKKSRKLNKHIKNSTTTRMMNVNS</sequence>
<protein>
    <submittedName>
        <fullName evidence="3">Uncharacterized protein LOC116412826</fullName>
    </submittedName>
</protein>
<dbReference type="GeneID" id="116412826"/>
<name>A0A6J3BS43_GALME</name>
<keyword evidence="2" id="KW-1185">Reference proteome</keyword>
<accession>A0A6J3BS43</accession>
<gene>
    <name evidence="3" type="primary">LOC116412826</name>
</gene>
<dbReference type="Proteomes" id="UP001652740">
    <property type="component" value="Unplaced"/>
</dbReference>
<dbReference type="KEGG" id="gmw:116412826"/>
<dbReference type="RefSeq" id="XP_031764148.2">
    <property type="nucleotide sequence ID" value="XM_031908288.2"/>
</dbReference>
<organism evidence="2 3">
    <name type="scientific">Galleria mellonella</name>
    <name type="common">Greater wax moth</name>
    <dbReference type="NCBI Taxonomy" id="7137"/>
    <lineage>
        <taxon>Eukaryota</taxon>
        <taxon>Metazoa</taxon>
        <taxon>Ecdysozoa</taxon>
        <taxon>Arthropoda</taxon>
        <taxon>Hexapoda</taxon>
        <taxon>Insecta</taxon>
        <taxon>Pterygota</taxon>
        <taxon>Neoptera</taxon>
        <taxon>Endopterygota</taxon>
        <taxon>Lepidoptera</taxon>
        <taxon>Glossata</taxon>
        <taxon>Ditrysia</taxon>
        <taxon>Pyraloidea</taxon>
        <taxon>Pyralidae</taxon>
        <taxon>Galleriinae</taxon>
        <taxon>Galleria</taxon>
    </lineage>
</organism>
<keyword evidence="1" id="KW-0732">Signal</keyword>